<sequence>MLDVGESDVKVGVVEPIGLIAVIEDSVSGWAENGVRVIDAVGQVVDMTSPSSVAGAVESDQSTAFCCT</sequence>
<accession>A0ABX3J836</accession>
<name>A0ABX3J836_9PSEU</name>
<evidence type="ECO:0000313" key="1">
    <source>
        <dbReference type="EMBL" id="OOC02961.1"/>
    </source>
</evidence>
<gene>
    <name evidence="1" type="ORF">B0293_28710</name>
</gene>
<reference evidence="1 2" key="1">
    <citation type="submission" date="2017-02" db="EMBL/GenBank/DDBJ databases">
        <title>Amycolatopsis azurea DSM 43854 draft genome.</title>
        <authorList>
            <person name="Mayilraj S."/>
        </authorList>
    </citation>
    <scope>NUCLEOTIDE SEQUENCE [LARGE SCALE GENOMIC DNA]</scope>
    <source>
        <strain evidence="1 2">DSM 43854</strain>
    </source>
</reference>
<keyword evidence="2" id="KW-1185">Reference proteome</keyword>
<organism evidence="1 2">
    <name type="scientific">Amycolatopsis azurea DSM 43854</name>
    <dbReference type="NCBI Taxonomy" id="1238180"/>
    <lineage>
        <taxon>Bacteria</taxon>
        <taxon>Bacillati</taxon>
        <taxon>Actinomycetota</taxon>
        <taxon>Actinomycetes</taxon>
        <taxon>Pseudonocardiales</taxon>
        <taxon>Pseudonocardiaceae</taxon>
        <taxon>Amycolatopsis</taxon>
    </lineage>
</organism>
<evidence type="ECO:0000313" key="2">
    <source>
        <dbReference type="Proteomes" id="UP000188551"/>
    </source>
</evidence>
<protein>
    <submittedName>
        <fullName evidence="1">Uncharacterized protein</fullName>
    </submittedName>
</protein>
<comment type="caution">
    <text evidence="1">The sequence shown here is derived from an EMBL/GenBank/DDBJ whole genome shotgun (WGS) entry which is preliminary data.</text>
</comment>
<dbReference type="Proteomes" id="UP000188551">
    <property type="component" value="Unassembled WGS sequence"/>
</dbReference>
<proteinExistence type="predicted"/>
<dbReference type="EMBL" id="MUXN01000023">
    <property type="protein sequence ID" value="OOC02961.1"/>
    <property type="molecule type" value="Genomic_DNA"/>
</dbReference>